<name>A0A9W8Y548_9PLEO</name>
<keyword evidence="3" id="KW-1185">Reference proteome</keyword>
<evidence type="ECO:0000313" key="2">
    <source>
        <dbReference type="EMBL" id="KAJ4368224.1"/>
    </source>
</evidence>
<dbReference type="EMBL" id="JAPEUY010000011">
    <property type="protein sequence ID" value="KAJ4368224.1"/>
    <property type="molecule type" value="Genomic_DNA"/>
</dbReference>
<evidence type="ECO:0000313" key="3">
    <source>
        <dbReference type="Proteomes" id="UP001140560"/>
    </source>
</evidence>
<sequence>MSFGVSIGDILRLCELAGRVYKNCRDCTGEYKVLTTESRTLSNLLEDIQDKYDKIPEHKRQQLVDAYEPCIDVLQELDKLLLHYNSLDTKSKRAWDRLKWDPDRSRILRERLTSSISMLNTFYTSLIHDSQVLILEALERLEKDYKGGHREESIASIEQIASHGDEADDDAAWTQILRDLQDVGISQQEALSYRNIIVDWLVTAVNDGRLLEQRPQHHGLASLSHDLGTALPPLDRMEERESYTPEPSGQRNTSAPLPTLPLLVSPPLLEDQRDQGNPSAGSLPISGQSNTSIHTTSPSSDVDTSSERVSVPQPTASNVQPGSTTLPEAPPSPLEAPSTPPTTSSFPAHTASDLPPTYYEKGTSITLDLDWTAQQIVAAWSRRDFHTAERLLGEQLAAVERGQTVSSGTQPDRRILRHLIGICASFTGNFTKAKRFFDSVFNGIYLNRASLDDGDIAAARWLGDVCLHLREHNNAVLAYSVAFEGSIGRFGIARDRTRRLSEELRLLDHWLYAFRRVEQSFSLNTDPTDIFASAHAVEKSNLTNSVKAQLYSTSGSGDGYPAPPLYQFLRPSFLITTRPRTELMLSENFLLAPLISLSAWPFPWDPTFSPADAVQLNRYMNTVPSAKGVVPLIERSLSTTKLGESKKLHYVTKRSSQWLIQSVKTGLQDMGIEHAEHGYETSIVCCLNQHRDGFAFSEGIQICFSKLQFRNVYGLKVKDVHWATRRIAATSIKAAQLQKDTTDFRDIVKGILERAEADVGNPAPESTTHNVYPVLLQTPGSEKRPIYG</sequence>
<proteinExistence type="predicted"/>
<feature type="compositionally biased region" description="Polar residues" evidence="1">
    <location>
        <begin position="312"/>
        <end position="322"/>
    </location>
</feature>
<evidence type="ECO:0000256" key="1">
    <source>
        <dbReference type="SAM" id="MobiDB-lite"/>
    </source>
</evidence>
<feature type="compositionally biased region" description="Pro residues" evidence="1">
    <location>
        <begin position="328"/>
        <end position="340"/>
    </location>
</feature>
<reference evidence="2" key="1">
    <citation type="submission" date="2022-10" db="EMBL/GenBank/DDBJ databases">
        <title>Tapping the CABI collections for fungal endophytes: first genome assemblies for Collariella, Neodidymelliopsis, Ascochyta clinopodiicola, Didymella pomorum, Didymosphaeria variabile, Neocosmospora piperis and Neocucurbitaria cava.</title>
        <authorList>
            <person name="Hill R."/>
        </authorList>
    </citation>
    <scope>NUCLEOTIDE SEQUENCE</scope>
    <source>
        <strain evidence="2">IMI 356814</strain>
    </source>
</reference>
<feature type="compositionally biased region" description="Polar residues" evidence="1">
    <location>
        <begin position="245"/>
        <end position="255"/>
    </location>
</feature>
<organism evidence="2 3">
    <name type="scientific">Neocucurbitaria cava</name>
    <dbReference type="NCBI Taxonomy" id="798079"/>
    <lineage>
        <taxon>Eukaryota</taxon>
        <taxon>Fungi</taxon>
        <taxon>Dikarya</taxon>
        <taxon>Ascomycota</taxon>
        <taxon>Pezizomycotina</taxon>
        <taxon>Dothideomycetes</taxon>
        <taxon>Pleosporomycetidae</taxon>
        <taxon>Pleosporales</taxon>
        <taxon>Pleosporineae</taxon>
        <taxon>Cucurbitariaceae</taxon>
        <taxon>Neocucurbitaria</taxon>
    </lineage>
</organism>
<dbReference type="OrthoDB" id="7464126at2759"/>
<gene>
    <name evidence="2" type="ORF">N0V83_006580</name>
</gene>
<feature type="compositionally biased region" description="Low complexity" evidence="1">
    <location>
        <begin position="256"/>
        <end position="269"/>
    </location>
</feature>
<dbReference type="AlphaFoldDB" id="A0A9W8Y548"/>
<feature type="region of interest" description="Disordered" evidence="1">
    <location>
        <begin position="238"/>
        <end position="355"/>
    </location>
</feature>
<feature type="compositionally biased region" description="Low complexity" evidence="1">
    <location>
        <begin position="341"/>
        <end position="352"/>
    </location>
</feature>
<protein>
    <submittedName>
        <fullName evidence="2">Uncharacterized protein</fullName>
    </submittedName>
</protein>
<comment type="caution">
    <text evidence="2">The sequence shown here is derived from an EMBL/GenBank/DDBJ whole genome shotgun (WGS) entry which is preliminary data.</text>
</comment>
<dbReference type="Proteomes" id="UP001140560">
    <property type="component" value="Unassembled WGS sequence"/>
</dbReference>
<feature type="compositionally biased region" description="Polar residues" evidence="1">
    <location>
        <begin position="275"/>
        <end position="294"/>
    </location>
</feature>
<accession>A0A9W8Y548</accession>